<dbReference type="AlphaFoldDB" id="A0A1B6LKU8"/>
<evidence type="ECO:0000313" key="5">
    <source>
        <dbReference type="EMBL" id="JAT24237.1"/>
    </source>
</evidence>
<dbReference type="Gene3D" id="2.40.50.140">
    <property type="entry name" value="Nucleic acid-binding proteins"/>
    <property type="match status" value="1"/>
</dbReference>
<dbReference type="SUPFAM" id="SSF50249">
    <property type="entry name" value="Nucleic acid-binding proteins"/>
    <property type="match status" value="1"/>
</dbReference>
<dbReference type="PANTHER" id="PTHR21166">
    <property type="entry name" value="CELL DIVISION CONTROL PROTEIN 24 OB DOMAIN-CONTAINING PROTEIN-RELATED"/>
    <property type="match status" value="1"/>
</dbReference>
<dbReference type="InterPro" id="IPR012340">
    <property type="entry name" value="NA-bd_OB-fold"/>
</dbReference>
<sequence>MENIAQTFHIGDVVDVIKAKATFRRNDDTSFMPDVTSPLVLTMSENISEMCLHSEHDCAEFHQLLRLPTRPPGDYLTLSDVHANGQALRGKHVNLLVAVHSVGALRQITTKQEGKLLDSREVEVMDQSPTCLYIQMWDAEMGYRADSWKPRETVLFIADVKLNWNDFKKCMTGTVTARTIITENPDIADAEDLREHARTAPTVPSAILDQLAINFPEPSAINSVMSCQSVWSRATNAESAESFTALVFAAVTELDLDGQMSHTLSKCQHCQQTVDDTVGLCMNSECLVSSGVERPLSQRAYDLRVTLADHTGSLPGCRLTSPAAAQALNCSPEDFDCLSLDAKTTLKWKLLLRRCAARLVVLPATRDRNSPLISVLALDKVALPDYAARTPMY</sequence>
<comment type="similarity">
    <text evidence="3">Belongs to the MEIOB family.</text>
</comment>
<protein>
    <recommendedName>
        <fullName evidence="4">MEIOB-like N-terminal domain-containing protein</fullName>
    </recommendedName>
</protein>
<accession>A0A1B6LKU8</accession>
<evidence type="ECO:0000259" key="4">
    <source>
        <dbReference type="Pfam" id="PF24903"/>
    </source>
</evidence>
<dbReference type="GO" id="GO:0000712">
    <property type="term" value="P:resolution of meiotic recombination intermediates"/>
    <property type="evidence" value="ECO:0007669"/>
    <property type="project" value="TreeGrafter"/>
</dbReference>
<reference evidence="5" key="1">
    <citation type="submission" date="2015-11" db="EMBL/GenBank/DDBJ databases">
        <title>De novo transcriptome assembly of four potential Pierce s Disease insect vectors from Arizona vineyards.</title>
        <authorList>
            <person name="Tassone E.E."/>
        </authorList>
    </citation>
    <scope>NUCLEOTIDE SEQUENCE</scope>
</reference>
<organism evidence="5">
    <name type="scientific">Graphocephala atropunctata</name>
    <dbReference type="NCBI Taxonomy" id="36148"/>
    <lineage>
        <taxon>Eukaryota</taxon>
        <taxon>Metazoa</taxon>
        <taxon>Ecdysozoa</taxon>
        <taxon>Arthropoda</taxon>
        <taxon>Hexapoda</taxon>
        <taxon>Insecta</taxon>
        <taxon>Pterygota</taxon>
        <taxon>Neoptera</taxon>
        <taxon>Paraneoptera</taxon>
        <taxon>Hemiptera</taxon>
        <taxon>Auchenorrhyncha</taxon>
        <taxon>Membracoidea</taxon>
        <taxon>Cicadellidae</taxon>
        <taxon>Cicadellinae</taxon>
        <taxon>Cicadellini</taxon>
        <taxon>Graphocephala</taxon>
    </lineage>
</organism>
<dbReference type="CDD" id="cd04475">
    <property type="entry name" value="RPA1_DBD_B"/>
    <property type="match status" value="1"/>
</dbReference>
<proteinExistence type="inferred from homology"/>
<dbReference type="PANTHER" id="PTHR21166:SF2">
    <property type="entry name" value="CELL DIVISION CONTROL PROTEIN 24 OB DOMAIN-CONTAINING PROTEIN-RELATED"/>
    <property type="match status" value="1"/>
</dbReference>
<dbReference type="EMBL" id="GEBQ01015740">
    <property type="protein sequence ID" value="JAT24237.1"/>
    <property type="molecule type" value="Transcribed_RNA"/>
</dbReference>
<dbReference type="InterPro" id="IPR056880">
    <property type="entry name" value="OB_MEIOB_N"/>
</dbReference>
<feature type="domain" description="MEIOB-like N-terminal" evidence="4">
    <location>
        <begin position="2"/>
        <end position="70"/>
    </location>
</feature>
<dbReference type="InterPro" id="IPR052469">
    <property type="entry name" value="MEIOB"/>
</dbReference>
<gene>
    <name evidence="5" type="ORF">g.7657</name>
</gene>
<dbReference type="Pfam" id="PF24903">
    <property type="entry name" value="OB_MEIOB_N"/>
    <property type="match status" value="1"/>
</dbReference>
<dbReference type="GO" id="GO:0008310">
    <property type="term" value="F:single-stranded DNA 3'-5' DNA exonuclease activity"/>
    <property type="evidence" value="ECO:0007669"/>
    <property type="project" value="TreeGrafter"/>
</dbReference>
<evidence type="ECO:0000256" key="1">
    <source>
        <dbReference type="ARBA" id="ARBA00023125"/>
    </source>
</evidence>
<keyword evidence="1" id="KW-0238">DNA-binding</keyword>
<evidence type="ECO:0000256" key="2">
    <source>
        <dbReference type="ARBA" id="ARBA00023254"/>
    </source>
</evidence>
<evidence type="ECO:0000256" key="3">
    <source>
        <dbReference type="ARBA" id="ARBA00038329"/>
    </source>
</evidence>
<dbReference type="GO" id="GO:0003697">
    <property type="term" value="F:single-stranded DNA binding"/>
    <property type="evidence" value="ECO:0007669"/>
    <property type="project" value="TreeGrafter"/>
</dbReference>
<keyword evidence="2" id="KW-0469">Meiosis</keyword>
<name>A0A1B6LKU8_9HEMI</name>